<reference evidence="2 3" key="1">
    <citation type="submission" date="2013-03" db="EMBL/GenBank/DDBJ databases">
        <title>The Genome Sequence of Capronia epimyces CBS 606.96.</title>
        <authorList>
            <consortium name="The Broad Institute Genomics Platform"/>
            <person name="Cuomo C."/>
            <person name="de Hoog S."/>
            <person name="Gorbushina A."/>
            <person name="Walker B."/>
            <person name="Young S.K."/>
            <person name="Zeng Q."/>
            <person name="Gargeya S."/>
            <person name="Fitzgerald M."/>
            <person name="Haas B."/>
            <person name="Abouelleil A."/>
            <person name="Allen A.W."/>
            <person name="Alvarado L."/>
            <person name="Arachchi H.M."/>
            <person name="Berlin A.M."/>
            <person name="Chapman S.B."/>
            <person name="Gainer-Dewar J."/>
            <person name="Goldberg J."/>
            <person name="Griggs A."/>
            <person name="Gujja S."/>
            <person name="Hansen M."/>
            <person name="Howarth C."/>
            <person name="Imamovic A."/>
            <person name="Ireland A."/>
            <person name="Larimer J."/>
            <person name="McCowan C."/>
            <person name="Murphy C."/>
            <person name="Pearson M."/>
            <person name="Poon T.W."/>
            <person name="Priest M."/>
            <person name="Roberts A."/>
            <person name="Saif S."/>
            <person name="Shea T."/>
            <person name="Sisk P."/>
            <person name="Sykes S."/>
            <person name="Wortman J."/>
            <person name="Nusbaum C."/>
            <person name="Birren B."/>
        </authorList>
    </citation>
    <scope>NUCLEOTIDE SEQUENCE [LARGE SCALE GENOMIC DNA]</scope>
    <source>
        <strain evidence="2 3">CBS 606.96</strain>
    </source>
</reference>
<evidence type="ECO:0008006" key="4">
    <source>
        <dbReference type="Google" id="ProtNLM"/>
    </source>
</evidence>
<dbReference type="OrthoDB" id="3552331at2759"/>
<sequence length="126" mass="14211">MPSNAQLIEERVLQAYNAYERDEYSNIKAAAEVFDAPYQRVRRRLQGLPGAPTRGGHNKRLSVKQESALYTLIKRYNDLGLSTREQALEALNRQVAIKILRNFSAESAAEGVGDDDRATTTSQKWL</sequence>
<feature type="region of interest" description="Disordered" evidence="1">
    <location>
        <begin position="106"/>
        <end position="126"/>
    </location>
</feature>
<dbReference type="EMBL" id="AMGY01000001">
    <property type="protein sequence ID" value="EXJ92744.1"/>
    <property type="molecule type" value="Genomic_DNA"/>
</dbReference>
<accession>W9ZDY9</accession>
<dbReference type="GeneID" id="19165434"/>
<evidence type="ECO:0000313" key="2">
    <source>
        <dbReference type="EMBL" id="EXJ92744.1"/>
    </source>
</evidence>
<evidence type="ECO:0000313" key="3">
    <source>
        <dbReference type="Proteomes" id="UP000019478"/>
    </source>
</evidence>
<proteinExistence type="predicted"/>
<organism evidence="2 3">
    <name type="scientific">Capronia epimyces CBS 606.96</name>
    <dbReference type="NCBI Taxonomy" id="1182542"/>
    <lineage>
        <taxon>Eukaryota</taxon>
        <taxon>Fungi</taxon>
        <taxon>Dikarya</taxon>
        <taxon>Ascomycota</taxon>
        <taxon>Pezizomycotina</taxon>
        <taxon>Eurotiomycetes</taxon>
        <taxon>Chaetothyriomycetidae</taxon>
        <taxon>Chaetothyriales</taxon>
        <taxon>Herpotrichiellaceae</taxon>
        <taxon>Capronia</taxon>
    </lineage>
</organism>
<comment type="caution">
    <text evidence="2">The sequence shown here is derived from an EMBL/GenBank/DDBJ whole genome shotgun (WGS) entry which is preliminary data.</text>
</comment>
<name>W9ZDY9_9EURO</name>
<protein>
    <recommendedName>
        <fullName evidence="4">HTH psq-type domain-containing protein</fullName>
    </recommendedName>
</protein>
<dbReference type="AlphaFoldDB" id="W9ZDY9"/>
<keyword evidence="3" id="KW-1185">Reference proteome</keyword>
<evidence type="ECO:0000256" key="1">
    <source>
        <dbReference type="SAM" id="MobiDB-lite"/>
    </source>
</evidence>
<gene>
    <name evidence="2" type="ORF">A1O3_01296</name>
</gene>
<dbReference type="RefSeq" id="XP_007729634.1">
    <property type="nucleotide sequence ID" value="XM_007731444.1"/>
</dbReference>
<dbReference type="Proteomes" id="UP000019478">
    <property type="component" value="Unassembled WGS sequence"/>
</dbReference>
<dbReference type="HOGENOM" id="CLU_1981380_0_0_1"/>